<dbReference type="Pfam" id="PF02567">
    <property type="entry name" value="PhzC-PhzF"/>
    <property type="match status" value="1"/>
</dbReference>
<sequence>MPLRFVTCDVFTELRHGGNPLAVVFDGEHLDAAAMQRIAAEFNLSETVFVLPPTRPDAAFRLRIFTPAAELPFAGHPTVGAALTLAWRGAVQAHAGRADLVFEEGAGPVPVSVRFDGARPVYAELTAPRPVAVRPVDPDPTRLAAALGFEGLLPGLRGWAPVVADCGVPFLMVPLASPAALAVLAPDAAALARLAAEVDARGLYVFAPQDAATASYRARMFAAGLGIAEDPATGAAASAFAGWLAGREGPASGVWRGVIEQGVEMGRPSRIVLAVDREQGRNGAIRVGGGAVAVSEGQLLD</sequence>
<evidence type="ECO:0000256" key="2">
    <source>
        <dbReference type="PIRSR" id="PIRSR016184-1"/>
    </source>
</evidence>
<gene>
    <name evidence="3" type="ORF">EV699_11758</name>
</gene>
<dbReference type="RefSeq" id="WP_132544398.1">
    <property type="nucleotide sequence ID" value="NZ_SLWY01000017.1"/>
</dbReference>
<comment type="similarity">
    <text evidence="1">Belongs to the PhzF family.</text>
</comment>
<dbReference type="EMBL" id="SLWY01000017">
    <property type="protein sequence ID" value="TCO79749.1"/>
    <property type="molecule type" value="Genomic_DNA"/>
</dbReference>
<evidence type="ECO:0000256" key="1">
    <source>
        <dbReference type="ARBA" id="ARBA00008270"/>
    </source>
</evidence>
<comment type="caution">
    <text evidence="3">The sequence shown here is derived from an EMBL/GenBank/DDBJ whole genome shotgun (WGS) entry which is preliminary data.</text>
</comment>
<dbReference type="PANTHER" id="PTHR13774:SF32">
    <property type="entry name" value="ANTISENSE-ENHANCING SEQUENCE 1"/>
    <property type="match status" value="1"/>
</dbReference>
<evidence type="ECO:0000313" key="3">
    <source>
        <dbReference type="EMBL" id="TCO79749.1"/>
    </source>
</evidence>
<keyword evidence="4" id="KW-1185">Reference proteome</keyword>
<dbReference type="OrthoDB" id="9788221at2"/>
<protein>
    <submittedName>
        <fullName evidence="3">Trans-2,3-dihydro-3-hydroxyanthranilate isomerase</fullName>
    </submittedName>
</protein>
<reference evidence="3 4" key="1">
    <citation type="submission" date="2019-03" db="EMBL/GenBank/DDBJ databases">
        <title>Genomic Encyclopedia of Type Strains, Phase IV (KMG-IV): sequencing the most valuable type-strain genomes for metagenomic binning, comparative biology and taxonomic classification.</title>
        <authorList>
            <person name="Goeker M."/>
        </authorList>
    </citation>
    <scope>NUCLEOTIDE SEQUENCE [LARGE SCALE GENOMIC DNA]</scope>
    <source>
        <strain evidence="3 4">DSM 25287</strain>
    </source>
</reference>
<name>A0A4R2L6N7_9GAMM</name>
<keyword evidence="3" id="KW-0413">Isomerase</keyword>
<dbReference type="NCBIfam" id="TIGR00654">
    <property type="entry name" value="PhzF_family"/>
    <property type="match status" value="1"/>
</dbReference>
<evidence type="ECO:0000313" key="4">
    <source>
        <dbReference type="Proteomes" id="UP000295765"/>
    </source>
</evidence>
<organism evidence="3 4">
    <name type="scientific">Plasticicumulans lactativorans</name>
    <dbReference type="NCBI Taxonomy" id="1133106"/>
    <lineage>
        <taxon>Bacteria</taxon>
        <taxon>Pseudomonadati</taxon>
        <taxon>Pseudomonadota</taxon>
        <taxon>Gammaproteobacteria</taxon>
        <taxon>Candidatus Competibacteraceae</taxon>
        <taxon>Plasticicumulans</taxon>
    </lineage>
</organism>
<accession>A0A4R2L6N7</accession>
<dbReference type="GO" id="GO:0005737">
    <property type="term" value="C:cytoplasm"/>
    <property type="evidence" value="ECO:0007669"/>
    <property type="project" value="TreeGrafter"/>
</dbReference>
<dbReference type="GO" id="GO:0016853">
    <property type="term" value="F:isomerase activity"/>
    <property type="evidence" value="ECO:0007669"/>
    <property type="project" value="UniProtKB-KW"/>
</dbReference>
<dbReference type="Proteomes" id="UP000295765">
    <property type="component" value="Unassembled WGS sequence"/>
</dbReference>
<feature type="active site" evidence="2">
    <location>
        <position position="46"/>
    </location>
</feature>
<dbReference type="SUPFAM" id="SSF54506">
    <property type="entry name" value="Diaminopimelate epimerase-like"/>
    <property type="match status" value="1"/>
</dbReference>
<dbReference type="PANTHER" id="PTHR13774">
    <property type="entry name" value="PHENAZINE BIOSYNTHESIS PROTEIN"/>
    <property type="match status" value="1"/>
</dbReference>
<dbReference type="Gene3D" id="3.10.310.10">
    <property type="entry name" value="Diaminopimelate Epimerase, Chain A, domain 1"/>
    <property type="match status" value="2"/>
</dbReference>
<dbReference type="InterPro" id="IPR003719">
    <property type="entry name" value="Phenazine_PhzF-like"/>
</dbReference>
<dbReference type="PIRSF" id="PIRSF016184">
    <property type="entry name" value="PhzC_PhzF"/>
    <property type="match status" value="1"/>
</dbReference>
<proteinExistence type="inferred from homology"/>
<dbReference type="AlphaFoldDB" id="A0A4R2L6N7"/>